<dbReference type="GO" id="GO:0051321">
    <property type="term" value="P:meiotic cell cycle"/>
    <property type="evidence" value="ECO:0007669"/>
    <property type="project" value="UniProtKB-KW"/>
</dbReference>
<dbReference type="STRING" id="1429867.A0A0G4PIK9"/>
<dbReference type="InterPro" id="IPR013940">
    <property type="entry name" value="Spo22/ZIP4/TEX11"/>
</dbReference>
<dbReference type="EMBL" id="HG793150">
    <property type="protein sequence ID" value="CRL26237.1"/>
    <property type="molecule type" value="Genomic_DNA"/>
</dbReference>
<dbReference type="Proteomes" id="UP000053732">
    <property type="component" value="Unassembled WGS sequence"/>
</dbReference>
<organism evidence="2 3">
    <name type="scientific">Penicillium camemberti (strain FM 013)</name>
    <dbReference type="NCBI Taxonomy" id="1429867"/>
    <lineage>
        <taxon>Eukaryota</taxon>
        <taxon>Fungi</taxon>
        <taxon>Dikarya</taxon>
        <taxon>Ascomycota</taxon>
        <taxon>Pezizomycotina</taxon>
        <taxon>Eurotiomycetes</taxon>
        <taxon>Eurotiomycetidae</taxon>
        <taxon>Eurotiales</taxon>
        <taxon>Aspergillaceae</taxon>
        <taxon>Penicillium</taxon>
    </lineage>
</organism>
<evidence type="ECO:0000256" key="1">
    <source>
        <dbReference type="ARBA" id="ARBA00023254"/>
    </source>
</evidence>
<reference evidence="2 3" key="1">
    <citation type="journal article" date="2014" name="Nat. Commun.">
        <title>Multiple recent horizontal transfers of a large genomic region in cheese making fungi.</title>
        <authorList>
            <person name="Cheeseman K."/>
            <person name="Ropars J."/>
            <person name="Renault P."/>
            <person name="Dupont J."/>
            <person name="Gouzy J."/>
            <person name="Branca A."/>
            <person name="Abraham A.L."/>
            <person name="Ceppi M."/>
            <person name="Conseiller E."/>
            <person name="Debuchy R."/>
            <person name="Malagnac F."/>
            <person name="Goarin A."/>
            <person name="Silar P."/>
            <person name="Lacoste S."/>
            <person name="Sallet E."/>
            <person name="Bensimon A."/>
            <person name="Giraud T."/>
            <person name="Brygoo Y."/>
        </authorList>
    </citation>
    <scope>NUCLEOTIDE SEQUENCE [LARGE SCALE GENOMIC DNA]</scope>
    <source>
        <strain evidence="3">FM 013</strain>
    </source>
</reference>
<dbReference type="InterPro" id="IPR039057">
    <property type="entry name" value="Spo22/ZIP4"/>
</dbReference>
<dbReference type="AlphaFoldDB" id="A0A0G4PIK9"/>
<keyword evidence="3" id="KW-1185">Reference proteome</keyword>
<protein>
    <submittedName>
        <fullName evidence="2">Meiosis specific protein SPO22</fullName>
    </submittedName>
</protein>
<gene>
    <name evidence="2" type="ORF">PCAMFM013_S017g000220</name>
</gene>
<dbReference type="PANTHER" id="PTHR40375">
    <property type="entry name" value="SPORULATION-SPECIFIC PROTEIN 22"/>
    <property type="match status" value="1"/>
</dbReference>
<keyword evidence="1" id="KW-0469">Meiosis</keyword>
<sequence>MAQVSATRQALADSSTSDFASTLHTILSTADTSTILSNDNTSTRPLLAPDVILRLDNDLNGNPFGLVVNMPNREQLDGVGTLLWNDCTYLMISHGHIPEDALVLGKVRAIAFAILNMAVTPDLLGHLRALDLALKAARICIVNQQREIALNILSVAALRLACVQPAHLGLDPAINRNLTIRYFLLRIRLAWLQDRVDIAEHFFAKLPSPVVSDDEELIFETCFIIGDSALARRLPEIAVTWLQRASDHFMSFSIVKQSKFPDYDNWNLVIRHSLVVASANARSAQATITYDIEARLLRAFYSTHPAMILFDLSVGHNNPSNDELLQGLKGLVDQLPLTDMNMPIGSDNGMEAFRILLMHPLPREWTEKCFVAFVLLLGRSEYSDSKRIRTLRGVIDALEKRGYPSISAKAAHATVICIWKMTGDALLKKDYWTAQLWLQVCTDPKIFQHCSVEIKIAIQKKLVACYLQTGDITAARLLIDRGLLQSQVDCERMYLSYKLRLLEGKDGSGHFSLGFPFYPVPHKQTSLLSCAMEAQRQHKPEEVLNCLDQFIKCLTSDDIYHDDFSAAEHYMFAITILSEELSKGFSQRIGSCIETVLQSALSYAKENSMFEGGDQEVSVTQLQWLYCASFKLALKLINSSGFLWATSALDHSRDFALLYREIAYPEMGSKAPRPHLFAVVYLRLLVSSLKARCEDDPTEKALHYVKVRACFQELDDLRGWKDGEEETDDDADYKEDRHHDVAQFFDLEAAMHLKKWNHVARICASDDTFPDPKFYAPIMDLTLQLNPPPRLAIQVVKRIVFKLRELQDDPPSTWQRDFRVSLPRYLHCLFSLAITPVPEEGYLEFVCLDVEMADPRVAEEVLDKILEMAEEKDVNHEEGFNAQHGLNAIHTRSDLREVFTYPAAELIKIATVAFNKATDFYRATQDEDCQRWANKAISIAQLVPGSQGKQLVETLQTRLGSLIGV</sequence>
<dbReference type="GO" id="GO:0090173">
    <property type="term" value="P:regulation of synaptonemal complex assembly"/>
    <property type="evidence" value="ECO:0007669"/>
    <property type="project" value="InterPro"/>
</dbReference>
<proteinExistence type="predicted"/>
<evidence type="ECO:0000313" key="2">
    <source>
        <dbReference type="EMBL" id="CRL26237.1"/>
    </source>
</evidence>
<dbReference type="Pfam" id="PF08631">
    <property type="entry name" value="SPO22"/>
    <property type="match status" value="1"/>
</dbReference>
<dbReference type="PANTHER" id="PTHR40375:SF2">
    <property type="entry name" value="SPORULATION-SPECIFIC PROTEIN 22"/>
    <property type="match status" value="1"/>
</dbReference>
<evidence type="ECO:0000313" key="3">
    <source>
        <dbReference type="Proteomes" id="UP000053732"/>
    </source>
</evidence>
<name>A0A0G4PIK9_PENC3</name>
<accession>A0A0G4PIK9</accession>